<dbReference type="EMBL" id="JALJOR010000005">
    <property type="protein sequence ID" value="KAK9816596.1"/>
    <property type="molecule type" value="Genomic_DNA"/>
</dbReference>
<dbReference type="Proteomes" id="UP001489004">
    <property type="component" value="Unassembled WGS sequence"/>
</dbReference>
<dbReference type="AlphaFoldDB" id="A0AAW1PSF0"/>
<gene>
    <name evidence="1" type="ORF">WJX72_002485</name>
</gene>
<accession>A0AAW1PSF0</accession>
<evidence type="ECO:0000313" key="2">
    <source>
        <dbReference type="Proteomes" id="UP001489004"/>
    </source>
</evidence>
<reference evidence="1 2" key="1">
    <citation type="journal article" date="2024" name="Nat. Commun.">
        <title>Phylogenomics reveals the evolutionary origins of lichenization in chlorophyte algae.</title>
        <authorList>
            <person name="Puginier C."/>
            <person name="Libourel C."/>
            <person name="Otte J."/>
            <person name="Skaloud P."/>
            <person name="Haon M."/>
            <person name="Grisel S."/>
            <person name="Petersen M."/>
            <person name="Berrin J.G."/>
            <person name="Delaux P.M."/>
            <person name="Dal Grande F."/>
            <person name="Keller J."/>
        </authorList>
    </citation>
    <scope>NUCLEOTIDE SEQUENCE [LARGE SCALE GENOMIC DNA]</scope>
    <source>
        <strain evidence="1 2">SAG 2043</strain>
    </source>
</reference>
<sequence>MDDESIVYLSTKASISPASPFSTLSGTPLGRAPRDWRTDAAAGYPVLETGQIEITGDLFERASRFLVDNERLLIVAASTLLCSISHTALRPVLPVFAKSP</sequence>
<organism evidence="1 2">
    <name type="scientific">[Myrmecia] bisecta</name>
    <dbReference type="NCBI Taxonomy" id="41462"/>
    <lineage>
        <taxon>Eukaryota</taxon>
        <taxon>Viridiplantae</taxon>
        <taxon>Chlorophyta</taxon>
        <taxon>core chlorophytes</taxon>
        <taxon>Trebouxiophyceae</taxon>
        <taxon>Trebouxiales</taxon>
        <taxon>Trebouxiaceae</taxon>
        <taxon>Myrmecia</taxon>
    </lineage>
</organism>
<proteinExistence type="predicted"/>
<protein>
    <submittedName>
        <fullName evidence="1">Uncharacterized protein</fullName>
    </submittedName>
</protein>
<keyword evidence="2" id="KW-1185">Reference proteome</keyword>
<name>A0AAW1PSF0_9CHLO</name>
<comment type="caution">
    <text evidence="1">The sequence shown here is derived from an EMBL/GenBank/DDBJ whole genome shotgun (WGS) entry which is preliminary data.</text>
</comment>
<evidence type="ECO:0000313" key="1">
    <source>
        <dbReference type="EMBL" id="KAK9816596.1"/>
    </source>
</evidence>